<sequence>MPIQDIEAFDFTTVIFEKYDSLFDRLGVIDREMAKLGHLLKERVPIFERKSNNTQGQSNNQTASAATSSAQISPWPASGPAMATSMEMPPPPLPSPSQQGAAPPATAADERVGQLFKKARDTYLRNVEIMDAKTRSSAKMMEEDEDGQEETTNSYAYRSSFLEIERRRLVKFWTERIELLDKLTDVEKELADARDNGLMPWAKAS</sequence>
<name>A0A0C2F8V2_9PEZI</name>
<organism evidence="2 3">
    <name type="scientific">Sporothrix brasiliensis 5110</name>
    <dbReference type="NCBI Taxonomy" id="1398154"/>
    <lineage>
        <taxon>Eukaryota</taxon>
        <taxon>Fungi</taxon>
        <taxon>Dikarya</taxon>
        <taxon>Ascomycota</taxon>
        <taxon>Pezizomycotina</taxon>
        <taxon>Sordariomycetes</taxon>
        <taxon>Sordariomycetidae</taxon>
        <taxon>Ophiostomatales</taxon>
        <taxon>Ophiostomataceae</taxon>
        <taxon>Sporothrix</taxon>
    </lineage>
</organism>
<feature type="compositionally biased region" description="Low complexity" evidence="1">
    <location>
        <begin position="96"/>
        <end position="107"/>
    </location>
</feature>
<keyword evidence="3" id="KW-1185">Reference proteome</keyword>
<dbReference type="VEuPathDB" id="FungiDB:SPBR_05327"/>
<dbReference type="OrthoDB" id="10528440at2759"/>
<evidence type="ECO:0000313" key="2">
    <source>
        <dbReference type="EMBL" id="KIH87498.1"/>
    </source>
</evidence>
<feature type="compositionally biased region" description="Low complexity" evidence="1">
    <location>
        <begin position="52"/>
        <end position="71"/>
    </location>
</feature>
<gene>
    <name evidence="2" type="ORF">SPBR_05327</name>
</gene>
<feature type="region of interest" description="Disordered" evidence="1">
    <location>
        <begin position="50"/>
        <end position="109"/>
    </location>
</feature>
<dbReference type="Proteomes" id="UP000031575">
    <property type="component" value="Unassembled WGS sequence"/>
</dbReference>
<dbReference type="EMBL" id="AWTV01000010">
    <property type="protein sequence ID" value="KIH87498.1"/>
    <property type="molecule type" value="Genomic_DNA"/>
</dbReference>
<evidence type="ECO:0000313" key="3">
    <source>
        <dbReference type="Proteomes" id="UP000031575"/>
    </source>
</evidence>
<reference evidence="2 3" key="1">
    <citation type="journal article" date="2014" name="BMC Genomics">
        <title>Comparative genomics of the major fungal agents of human and animal Sporotrichosis: Sporothrix schenckii and Sporothrix brasiliensis.</title>
        <authorList>
            <person name="Teixeira M.M."/>
            <person name="de Almeida L.G."/>
            <person name="Kubitschek-Barreira P."/>
            <person name="Alves F.L."/>
            <person name="Kioshima E.S."/>
            <person name="Abadio A.K."/>
            <person name="Fernandes L."/>
            <person name="Derengowski L.S."/>
            <person name="Ferreira K.S."/>
            <person name="Souza R.C."/>
            <person name="Ruiz J.C."/>
            <person name="de Andrade N.C."/>
            <person name="Paes H.C."/>
            <person name="Nicola A.M."/>
            <person name="Albuquerque P."/>
            <person name="Gerber A.L."/>
            <person name="Martins V.P."/>
            <person name="Peconick L.D."/>
            <person name="Neto A.V."/>
            <person name="Chaucanez C.B."/>
            <person name="Silva P.A."/>
            <person name="Cunha O.L."/>
            <person name="de Oliveira F.F."/>
            <person name="dos Santos T.C."/>
            <person name="Barros A.L."/>
            <person name="Soares M.A."/>
            <person name="de Oliveira L.M."/>
            <person name="Marini M.M."/>
            <person name="Villalobos-Duno H."/>
            <person name="Cunha M.M."/>
            <person name="de Hoog S."/>
            <person name="da Silveira J.F."/>
            <person name="Henrissat B."/>
            <person name="Nino-Vega G.A."/>
            <person name="Cisalpino P.S."/>
            <person name="Mora-Montes H.M."/>
            <person name="Almeida S.R."/>
            <person name="Stajich J.E."/>
            <person name="Lopes-Bezerra L.M."/>
            <person name="Vasconcelos A.T."/>
            <person name="Felipe M.S."/>
        </authorList>
    </citation>
    <scope>NUCLEOTIDE SEQUENCE [LARGE SCALE GENOMIC DNA]</scope>
    <source>
        <strain evidence="2 3">5110</strain>
    </source>
</reference>
<dbReference type="AlphaFoldDB" id="A0A0C2F8V2"/>
<dbReference type="GeneID" id="63678525"/>
<proteinExistence type="predicted"/>
<dbReference type="HOGENOM" id="CLU_1338282_0_0_1"/>
<comment type="caution">
    <text evidence="2">The sequence shown here is derived from an EMBL/GenBank/DDBJ whole genome shotgun (WGS) entry which is preliminary data.</text>
</comment>
<dbReference type="RefSeq" id="XP_040615508.1">
    <property type="nucleotide sequence ID" value="XM_040763604.1"/>
</dbReference>
<accession>A0A0C2F8V2</accession>
<protein>
    <submittedName>
        <fullName evidence="2">Uncharacterized protein</fullName>
    </submittedName>
</protein>
<evidence type="ECO:0000256" key="1">
    <source>
        <dbReference type="SAM" id="MobiDB-lite"/>
    </source>
</evidence>